<dbReference type="AlphaFoldDB" id="A0AAN8GFV7"/>
<comment type="caution">
    <text evidence="4">The sequence shown here is derived from an EMBL/GenBank/DDBJ whole genome shotgun (WGS) entry which is preliminary data.</text>
</comment>
<sequence length="246" mass="28026">MGGDLSGLAIIVTFTMVCVSSKCPEFVFRLTEFKNYLVSNYQQRFVNLSANGCGGKCIERSNCQSFSYQFGENINECFTFNGRAWSGQNATYRKGMVTYWRLEDRCPSDYVYDIASNVCYKTYNQTTDKTTWMGAMEICQAEGGHLFICNSDEKWNIIDNLDGSIYPYVANPYTHVFVGATFTADKWAWLDGSNITDWEVTEPNDDTEHCAILYVKSNRRLSLTADYECQSITNFICEIPVHSINL</sequence>
<feature type="chain" id="PRO_5042898203" description="MRC" evidence="1">
    <location>
        <begin position="21"/>
        <end position="246"/>
    </location>
</feature>
<feature type="domain" description="C-type lectin" evidence="2">
    <location>
        <begin position="115"/>
        <end position="238"/>
    </location>
</feature>
<dbReference type="CDD" id="cd00037">
    <property type="entry name" value="CLECT"/>
    <property type="match status" value="1"/>
</dbReference>
<accession>A0AAN8GFV7</accession>
<dbReference type="SUPFAM" id="SSF56436">
    <property type="entry name" value="C-type lectin-like"/>
    <property type="match status" value="1"/>
</dbReference>
<dbReference type="PROSITE" id="PS50041">
    <property type="entry name" value="C_TYPE_LECTIN_2"/>
    <property type="match status" value="1"/>
</dbReference>
<dbReference type="InterPro" id="IPR050801">
    <property type="entry name" value="Ca-Dep_Lectins_ImmuneDev"/>
</dbReference>
<dbReference type="InterPro" id="IPR003609">
    <property type="entry name" value="Pan_app"/>
</dbReference>
<dbReference type="PANTHER" id="PTHR22801:SF63">
    <property type="entry name" value="C-TYPE LECTIN DOMAIN-CONTAINING PROTEIN"/>
    <property type="match status" value="1"/>
</dbReference>
<name>A0AAN8GFV7_PATCE</name>
<evidence type="ECO:0000259" key="3">
    <source>
        <dbReference type="PROSITE" id="PS50948"/>
    </source>
</evidence>
<dbReference type="EMBL" id="JAZGQO010000021">
    <property type="protein sequence ID" value="KAK6165729.1"/>
    <property type="molecule type" value="Genomic_DNA"/>
</dbReference>
<dbReference type="PANTHER" id="PTHR22801">
    <property type="entry name" value="LITHOSTATHINE"/>
    <property type="match status" value="1"/>
</dbReference>
<evidence type="ECO:0000313" key="5">
    <source>
        <dbReference type="Proteomes" id="UP001347796"/>
    </source>
</evidence>
<dbReference type="SMART" id="SM00034">
    <property type="entry name" value="CLECT"/>
    <property type="match status" value="1"/>
</dbReference>
<keyword evidence="5" id="KW-1185">Reference proteome</keyword>
<evidence type="ECO:0008006" key="6">
    <source>
        <dbReference type="Google" id="ProtNLM"/>
    </source>
</evidence>
<organism evidence="4 5">
    <name type="scientific">Patella caerulea</name>
    <name type="common">Rayed Mediterranean limpet</name>
    <dbReference type="NCBI Taxonomy" id="87958"/>
    <lineage>
        <taxon>Eukaryota</taxon>
        <taxon>Metazoa</taxon>
        <taxon>Spiralia</taxon>
        <taxon>Lophotrochozoa</taxon>
        <taxon>Mollusca</taxon>
        <taxon>Gastropoda</taxon>
        <taxon>Patellogastropoda</taxon>
        <taxon>Patelloidea</taxon>
        <taxon>Patellidae</taxon>
        <taxon>Patella</taxon>
    </lineage>
</organism>
<evidence type="ECO:0000256" key="1">
    <source>
        <dbReference type="SAM" id="SignalP"/>
    </source>
</evidence>
<dbReference type="InterPro" id="IPR016187">
    <property type="entry name" value="CTDL_fold"/>
</dbReference>
<feature type="signal peptide" evidence="1">
    <location>
        <begin position="1"/>
        <end position="20"/>
    </location>
</feature>
<protein>
    <recommendedName>
        <fullName evidence="6">MRC</fullName>
    </recommendedName>
</protein>
<dbReference type="Gene3D" id="3.10.100.10">
    <property type="entry name" value="Mannose-Binding Protein A, subunit A"/>
    <property type="match status" value="1"/>
</dbReference>
<evidence type="ECO:0000259" key="2">
    <source>
        <dbReference type="PROSITE" id="PS50041"/>
    </source>
</evidence>
<feature type="domain" description="Apple" evidence="3">
    <location>
        <begin position="23"/>
        <end position="106"/>
    </location>
</feature>
<dbReference type="InterPro" id="IPR001304">
    <property type="entry name" value="C-type_lectin-like"/>
</dbReference>
<proteinExistence type="predicted"/>
<evidence type="ECO:0000313" key="4">
    <source>
        <dbReference type="EMBL" id="KAK6165729.1"/>
    </source>
</evidence>
<dbReference type="Pfam" id="PF00059">
    <property type="entry name" value="Lectin_C"/>
    <property type="match status" value="1"/>
</dbReference>
<dbReference type="Proteomes" id="UP001347796">
    <property type="component" value="Unassembled WGS sequence"/>
</dbReference>
<keyword evidence="1" id="KW-0732">Signal</keyword>
<dbReference type="PROSITE" id="PS50948">
    <property type="entry name" value="PAN"/>
    <property type="match status" value="1"/>
</dbReference>
<dbReference type="InterPro" id="IPR016186">
    <property type="entry name" value="C-type_lectin-like/link_sf"/>
</dbReference>
<gene>
    <name evidence="4" type="ORF">SNE40_022594</name>
</gene>
<reference evidence="4 5" key="1">
    <citation type="submission" date="2024-01" db="EMBL/GenBank/DDBJ databases">
        <title>The genome of the rayed Mediterranean limpet Patella caerulea (Linnaeus, 1758).</title>
        <authorList>
            <person name="Anh-Thu Weber A."/>
            <person name="Halstead-Nussloch G."/>
        </authorList>
    </citation>
    <scope>NUCLEOTIDE SEQUENCE [LARGE SCALE GENOMIC DNA]</scope>
    <source>
        <strain evidence="4">AATW-2023a</strain>
        <tissue evidence="4">Whole specimen</tissue>
    </source>
</reference>